<feature type="coiled-coil region" evidence="1">
    <location>
        <begin position="233"/>
        <end position="270"/>
    </location>
</feature>
<evidence type="ECO:0000313" key="4">
    <source>
        <dbReference type="Proteomes" id="UP000030012"/>
    </source>
</evidence>
<protein>
    <recommendedName>
        <fullName evidence="5">Rhoptry protein</fullName>
    </recommendedName>
</protein>
<comment type="caution">
    <text evidence="3">The sequence shown here is derived from an EMBL/GenBank/DDBJ whole genome shotgun (WGS) entry which is preliminary data.</text>
</comment>
<dbReference type="EMBL" id="JENJ01000003">
    <property type="protein sequence ID" value="KGM98119.1"/>
    <property type="molecule type" value="Genomic_DNA"/>
</dbReference>
<dbReference type="OrthoDB" id="1936401at2"/>
<accession>A0A0A0I9G8</accession>
<feature type="region of interest" description="Disordered" evidence="2">
    <location>
        <begin position="335"/>
        <end position="363"/>
    </location>
</feature>
<evidence type="ECO:0000256" key="2">
    <source>
        <dbReference type="SAM" id="MobiDB-lite"/>
    </source>
</evidence>
<evidence type="ECO:0000313" key="3">
    <source>
        <dbReference type="EMBL" id="KGM98119.1"/>
    </source>
</evidence>
<dbReference type="AlphaFoldDB" id="A0A0A0I9G8"/>
<dbReference type="RefSeq" id="WP_039252231.1">
    <property type="nucleotide sequence ID" value="NZ_JENJ01000003.1"/>
</dbReference>
<organism evidence="3 4">
    <name type="scientific">Clostridium novyi A str. 4552</name>
    <dbReference type="NCBI Taxonomy" id="1444289"/>
    <lineage>
        <taxon>Bacteria</taxon>
        <taxon>Bacillati</taxon>
        <taxon>Bacillota</taxon>
        <taxon>Clostridia</taxon>
        <taxon>Eubacteriales</taxon>
        <taxon>Clostridiaceae</taxon>
        <taxon>Clostridium</taxon>
    </lineage>
</organism>
<proteinExistence type="predicted"/>
<evidence type="ECO:0008006" key="5">
    <source>
        <dbReference type="Google" id="ProtNLM"/>
    </source>
</evidence>
<name>A0A0A0I9G8_CLONO</name>
<keyword evidence="1" id="KW-0175">Coiled coil</keyword>
<sequence>MAVISNISNAYNVNSGKSHKKLSFDIGEKFSARIINIDGETNEAILKLLDGWQFSAQIKEPIDFTPNGLVKFVVEGYDKGKILLQLLSEGNEKSDQSLIEILEEQGINVKKEDYNILEKMIKYNMPLTKENISKMKTLVEFQNKINESPNEEEQFIEKYLNNKNIDISSKEGQNIKDILKGFFKEFKKLNSDEIFTLVQNKIELTEENIKSFNNINKGSMTIYEEILDGKSALNELENEIASKEIDSNNINNTNNETQNLNDDLDENSNSTLNKNNSYNSKAYINDKKVMDGKEILRRLLEVEGENKNLSEENVNLKEVSPKELQSENNNIQEKISSQDKTVETKTTINSAETKIDEQSKGQEAQIEKKVLDKLNNKPVETAKNVKEQIENKTNEMKQIIKHVLGENSERDSSILGKVFQSLQGKMNDFKVFNSLSNQYYYLDVPVNVNEQQYPCKLIIKDDRKNGKKIDSTNVKFAVCVKTINMGVVDAYIKVMNSNININIKCEDKWVKYLEKYKDKIIGKLNEIGYMVGVKVDQRQSEMNLVECNDFFEDSDFARINFKV</sequence>
<evidence type="ECO:0000256" key="1">
    <source>
        <dbReference type="SAM" id="Coils"/>
    </source>
</evidence>
<reference evidence="3 4" key="1">
    <citation type="submission" date="2014-01" db="EMBL/GenBank/DDBJ databases">
        <title>Plasmidome dynamics in the species complex Clostridium novyi sensu lato converts strains of independent lineages into distinctly different pathogens.</title>
        <authorList>
            <person name="Skarin H."/>
            <person name="Segerman B."/>
        </authorList>
    </citation>
    <scope>NUCLEOTIDE SEQUENCE [LARGE SCALE GENOMIC DNA]</scope>
    <source>
        <strain evidence="3 4">4552</strain>
    </source>
</reference>
<gene>
    <name evidence="3" type="ORF">Z968_01185</name>
</gene>
<feature type="compositionally biased region" description="Basic and acidic residues" evidence="2">
    <location>
        <begin position="353"/>
        <end position="363"/>
    </location>
</feature>
<dbReference type="Proteomes" id="UP000030012">
    <property type="component" value="Unassembled WGS sequence"/>
</dbReference>